<gene>
    <name evidence="2" type="ORF">OR16_06344</name>
</gene>
<keyword evidence="1" id="KW-0812">Transmembrane</keyword>
<feature type="transmembrane region" description="Helical" evidence="1">
    <location>
        <begin position="14"/>
        <end position="36"/>
    </location>
</feature>
<dbReference type="AlphaFoldDB" id="H1S193"/>
<protein>
    <submittedName>
        <fullName evidence="2">Uncharacterized protein</fullName>
    </submittedName>
</protein>
<evidence type="ECO:0000313" key="3">
    <source>
        <dbReference type="Proteomes" id="UP000005808"/>
    </source>
</evidence>
<dbReference type="EMBL" id="AHJE01000016">
    <property type="protein sequence ID" value="EHP43706.1"/>
    <property type="molecule type" value="Genomic_DNA"/>
</dbReference>
<sequence>MVTKQEDAVVWKNLLALAAVEALGGAIALGFAFNLLT</sequence>
<evidence type="ECO:0000256" key="1">
    <source>
        <dbReference type="SAM" id="Phobius"/>
    </source>
</evidence>
<dbReference type="Proteomes" id="UP000005808">
    <property type="component" value="Unassembled WGS sequence"/>
</dbReference>
<evidence type="ECO:0000313" key="2">
    <source>
        <dbReference type="EMBL" id="EHP43706.1"/>
    </source>
</evidence>
<keyword evidence="1" id="KW-0472">Membrane</keyword>
<dbReference type="PATRIC" id="fig|1127483.3.peg.1266"/>
<name>H1S193_9BURK</name>
<reference evidence="2 3" key="1">
    <citation type="journal article" date="2012" name="J. Bacteriol.">
        <title>De Novo Genome Project of Cupriavidus basilensis OR16.</title>
        <authorList>
            <person name="Cserhati M."/>
            <person name="Kriszt B."/>
            <person name="Szoboszlay S."/>
            <person name="Toth A."/>
            <person name="Szabo I."/>
            <person name="Tancsics A."/>
            <person name="Nagy I."/>
            <person name="Horvath B."/>
            <person name="Nagy I."/>
            <person name="Kukolya J."/>
        </authorList>
    </citation>
    <scope>NUCLEOTIDE SEQUENCE [LARGE SCALE GENOMIC DNA]</scope>
    <source>
        <strain evidence="2 3">OR16</strain>
    </source>
</reference>
<accession>H1S193</accession>
<proteinExistence type="predicted"/>
<keyword evidence="1" id="KW-1133">Transmembrane helix</keyword>
<comment type="caution">
    <text evidence="2">The sequence shown here is derived from an EMBL/GenBank/DDBJ whole genome shotgun (WGS) entry which is preliminary data.</text>
</comment>
<organism evidence="2 3">
    <name type="scientific">Cupriavidus basilensis OR16</name>
    <dbReference type="NCBI Taxonomy" id="1127483"/>
    <lineage>
        <taxon>Bacteria</taxon>
        <taxon>Pseudomonadati</taxon>
        <taxon>Pseudomonadota</taxon>
        <taxon>Betaproteobacteria</taxon>
        <taxon>Burkholderiales</taxon>
        <taxon>Burkholderiaceae</taxon>
        <taxon>Cupriavidus</taxon>
    </lineage>
</organism>